<dbReference type="PANTHER" id="PTHR35567:SF1">
    <property type="entry name" value="CONSERVED FUNGAL PROTEIN (AFU_ORTHOLOGUE AFUA_1G14230)"/>
    <property type="match status" value="1"/>
</dbReference>
<evidence type="ECO:0000313" key="4">
    <source>
        <dbReference type="RefSeq" id="XP_033583027.1"/>
    </source>
</evidence>
<sequence>MFFSSPLVLALALAPSTIFALPTRQALSLPSLGDFLSKRAISAPTFQRLTDGVCDLDGVTPPLGQTAPLPPPTAGLRLYHVAVGRGTQNYTCASASETVIPVSEGAAATLFNATCAASRAPTTLSSTPAIALAFSVPTGDQATALESGHHFFSNITTPVFNLDTAAHAYGIGSLKKTANTTAPADAPAGSNNMGSVPWLKLTGIEDGTFKEVYRVDTAGGQPPKNCSGISGDFDVEYSAVYWFYTS</sequence>
<dbReference type="InterPro" id="IPR021851">
    <property type="entry name" value="DUF3455"/>
</dbReference>
<feature type="chain" id="PRO_5044629594" description="Malate dehydrogenase" evidence="1">
    <location>
        <begin position="21"/>
        <end position="246"/>
    </location>
</feature>
<dbReference type="RefSeq" id="XP_033583027.1">
    <property type="nucleotide sequence ID" value="XM_033718812.1"/>
</dbReference>
<protein>
    <recommendedName>
        <fullName evidence="5">Malate dehydrogenase</fullName>
    </recommendedName>
</protein>
<reference evidence="2 4" key="1">
    <citation type="journal article" date="2020" name="Stud. Mycol.">
        <title>101 Dothideomycetes genomes: a test case for predicting lifestyles and emergence of pathogens.</title>
        <authorList>
            <person name="Haridas S."/>
            <person name="Albert R."/>
            <person name="Binder M."/>
            <person name="Bloem J."/>
            <person name="Labutti K."/>
            <person name="Salamov A."/>
            <person name="Andreopoulos B."/>
            <person name="Baker S."/>
            <person name="Barry K."/>
            <person name="Bills G."/>
            <person name="Bluhm B."/>
            <person name="Cannon C."/>
            <person name="Castanera R."/>
            <person name="Culley D."/>
            <person name="Daum C."/>
            <person name="Ezra D."/>
            <person name="Gonzalez J."/>
            <person name="Henrissat B."/>
            <person name="Kuo A."/>
            <person name="Liang C."/>
            <person name="Lipzen A."/>
            <person name="Lutzoni F."/>
            <person name="Magnuson J."/>
            <person name="Mondo S."/>
            <person name="Nolan M."/>
            <person name="Ohm R."/>
            <person name="Pangilinan J."/>
            <person name="Park H.-J."/>
            <person name="Ramirez L."/>
            <person name="Alfaro M."/>
            <person name="Sun H."/>
            <person name="Tritt A."/>
            <person name="Yoshinaga Y."/>
            <person name="Zwiers L.-H."/>
            <person name="Turgeon B."/>
            <person name="Goodwin S."/>
            <person name="Spatafora J."/>
            <person name="Crous P."/>
            <person name="Grigoriev I."/>
        </authorList>
    </citation>
    <scope>NUCLEOTIDE SEQUENCE</scope>
    <source>
        <strain evidence="2 4">CBS 304.34</strain>
    </source>
</reference>
<keyword evidence="1" id="KW-0732">Signal</keyword>
<organism evidence="2">
    <name type="scientific">Mytilinidion resinicola</name>
    <dbReference type="NCBI Taxonomy" id="574789"/>
    <lineage>
        <taxon>Eukaryota</taxon>
        <taxon>Fungi</taxon>
        <taxon>Dikarya</taxon>
        <taxon>Ascomycota</taxon>
        <taxon>Pezizomycotina</taxon>
        <taxon>Dothideomycetes</taxon>
        <taxon>Pleosporomycetidae</taxon>
        <taxon>Mytilinidiales</taxon>
        <taxon>Mytilinidiaceae</taxon>
        <taxon>Mytilinidion</taxon>
    </lineage>
</organism>
<dbReference type="GeneID" id="54459705"/>
<evidence type="ECO:0008006" key="5">
    <source>
        <dbReference type="Google" id="ProtNLM"/>
    </source>
</evidence>
<dbReference type="PANTHER" id="PTHR35567">
    <property type="entry name" value="MALATE DEHYDROGENASE (AFU_ORTHOLOGUE AFUA_2G13800)"/>
    <property type="match status" value="1"/>
</dbReference>
<accession>A0A6A6Z5X4</accession>
<dbReference type="EMBL" id="MU003693">
    <property type="protein sequence ID" value="KAF2816063.1"/>
    <property type="molecule type" value="Genomic_DNA"/>
</dbReference>
<dbReference type="AlphaFoldDB" id="A0A6A6Z5X4"/>
<dbReference type="OrthoDB" id="1859733at2759"/>
<proteinExistence type="predicted"/>
<name>A0A6A6Z5X4_9PEZI</name>
<dbReference type="Pfam" id="PF11937">
    <property type="entry name" value="DUF3455"/>
    <property type="match status" value="1"/>
</dbReference>
<evidence type="ECO:0000256" key="1">
    <source>
        <dbReference type="SAM" id="SignalP"/>
    </source>
</evidence>
<feature type="signal peptide" evidence="1">
    <location>
        <begin position="1"/>
        <end position="20"/>
    </location>
</feature>
<keyword evidence="3" id="KW-1185">Reference proteome</keyword>
<gene>
    <name evidence="2 4" type="ORF">BDZ99DRAFT_457975</name>
</gene>
<evidence type="ECO:0000313" key="2">
    <source>
        <dbReference type="EMBL" id="KAF2816063.1"/>
    </source>
</evidence>
<evidence type="ECO:0000313" key="3">
    <source>
        <dbReference type="Proteomes" id="UP000504636"/>
    </source>
</evidence>
<reference evidence="4" key="3">
    <citation type="submission" date="2025-04" db="UniProtKB">
        <authorList>
            <consortium name="RefSeq"/>
        </authorList>
    </citation>
    <scope>IDENTIFICATION</scope>
    <source>
        <strain evidence="4">CBS 304.34</strain>
    </source>
</reference>
<reference evidence="4" key="2">
    <citation type="submission" date="2020-04" db="EMBL/GenBank/DDBJ databases">
        <authorList>
            <consortium name="NCBI Genome Project"/>
        </authorList>
    </citation>
    <scope>NUCLEOTIDE SEQUENCE</scope>
    <source>
        <strain evidence="4">CBS 304.34</strain>
    </source>
</reference>
<dbReference type="Proteomes" id="UP000504636">
    <property type="component" value="Unplaced"/>
</dbReference>